<name>A0ABW5N471_9FLAO</name>
<dbReference type="Proteomes" id="UP001597459">
    <property type="component" value="Unassembled WGS sequence"/>
</dbReference>
<evidence type="ECO:0000313" key="2">
    <source>
        <dbReference type="Proteomes" id="UP001597459"/>
    </source>
</evidence>
<keyword evidence="2" id="KW-1185">Reference proteome</keyword>
<dbReference type="PROSITE" id="PS00018">
    <property type="entry name" value="EF_HAND_1"/>
    <property type="match status" value="1"/>
</dbReference>
<evidence type="ECO:0000313" key="1">
    <source>
        <dbReference type="EMBL" id="MFD2590422.1"/>
    </source>
</evidence>
<dbReference type="EMBL" id="JBHULX010000004">
    <property type="protein sequence ID" value="MFD2590422.1"/>
    <property type="molecule type" value="Genomic_DNA"/>
</dbReference>
<dbReference type="InterPro" id="IPR018247">
    <property type="entry name" value="EF_Hand_1_Ca_BS"/>
</dbReference>
<organism evidence="1 2">
    <name type="scientific">Aquimarina hainanensis</name>
    <dbReference type="NCBI Taxonomy" id="1578017"/>
    <lineage>
        <taxon>Bacteria</taxon>
        <taxon>Pseudomonadati</taxon>
        <taxon>Bacteroidota</taxon>
        <taxon>Flavobacteriia</taxon>
        <taxon>Flavobacteriales</taxon>
        <taxon>Flavobacteriaceae</taxon>
        <taxon>Aquimarina</taxon>
    </lineage>
</organism>
<accession>A0ABW5N471</accession>
<reference evidence="2" key="1">
    <citation type="journal article" date="2019" name="Int. J. Syst. Evol. Microbiol.">
        <title>The Global Catalogue of Microorganisms (GCM) 10K type strain sequencing project: providing services to taxonomists for standard genome sequencing and annotation.</title>
        <authorList>
            <consortium name="The Broad Institute Genomics Platform"/>
            <consortium name="The Broad Institute Genome Sequencing Center for Infectious Disease"/>
            <person name="Wu L."/>
            <person name="Ma J."/>
        </authorList>
    </citation>
    <scope>NUCLEOTIDE SEQUENCE [LARGE SCALE GENOMIC DNA]</scope>
    <source>
        <strain evidence="2">KCTC 42423</strain>
    </source>
</reference>
<sequence length="300" mass="35118">MNRILYVITLILISQIIYAQNNKTLSKKLWTQAQSCYSMLEDMDGDGNVDYDEIIDDSKNGYLKISGSFPTCGCNCENTIGAYKTSKNKYIFIKEYSWSCSWKKGISLSDSVNKIFPFDFEAEGFFQKKIDNPNHIAAFYLDFEIPRKGTDTKVMIQLIPLGLRVESERNIEFSYTEENRFSYSDNLAEIQRIASQIKNNKTITHLLNRDFDNITEEDRKIIREAIGKNDNRFESRETLIKCLQELKQIYDLYTQIKYEWLILGWDRNNGKFYIKEKGKRTESHSFIAFLKNSPIWNAVC</sequence>
<comment type="caution">
    <text evidence="1">The sequence shown here is derived from an EMBL/GenBank/DDBJ whole genome shotgun (WGS) entry which is preliminary data.</text>
</comment>
<gene>
    <name evidence="1" type="ORF">ACFSTE_06225</name>
</gene>
<evidence type="ECO:0008006" key="3">
    <source>
        <dbReference type="Google" id="ProtNLM"/>
    </source>
</evidence>
<protein>
    <recommendedName>
        <fullName evidence="3">EF-hand domain-containing protein</fullName>
    </recommendedName>
</protein>
<proteinExistence type="predicted"/>
<dbReference type="RefSeq" id="WP_176028298.1">
    <property type="nucleotide sequence ID" value="NZ_JBHSJV010000001.1"/>
</dbReference>